<dbReference type="GO" id="GO:0005634">
    <property type="term" value="C:nucleus"/>
    <property type="evidence" value="ECO:0007669"/>
    <property type="project" value="TreeGrafter"/>
</dbReference>
<dbReference type="PANTHER" id="PTHR46542:SF1">
    <property type="entry name" value="X-BOX BINDING PROTEIN 1"/>
    <property type="match status" value="1"/>
</dbReference>
<reference evidence="11" key="1">
    <citation type="submission" date="2025-08" db="UniProtKB">
        <authorList>
            <consortium name="RefSeq"/>
        </authorList>
    </citation>
    <scope>IDENTIFICATION</scope>
    <source>
        <tissue evidence="11">Whole body</tissue>
    </source>
</reference>
<dbReference type="PANTHER" id="PTHR46542">
    <property type="entry name" value="X-BOX BINDING PROTEIN 1"/>
    <property type="match status" value="1"/>
</dbReference>
<evidence type="ECO:0000259" key="9">
    <source>
        <dbReference type="PROSITE" id="PS50217"/>
    </source>
</evidence>
<protein>
    <recommendedName>
        <fullName evidence="6">X-box-binding protein 1</fullName>
    </recommendedName>
</protein>
<evidence type="ECO:0000256" key="1">
    <source>
        <dbReference type="ARBA" id="ARBA00022843"/>
    </source>
</evidence>
<keyword evidence="3" id="KW-0238">DNA-binding</keyword>
<evidence type="ECO:0000256" key="3">
    <source>
        <dbReference type="ARBA" id="ARBA00023125"/>
    </source>
</evidence>
<dbReference type="RefSeq" id="XP_024871972.1">
    <property type="nucleotide sequence ID" value="XM_025016204.1"/>
</dbReference>
<keyword evidence="2" id="KW-0805">Transcription regulation</keyword>
<dbReference type="PROSITE" id="PS00036">
    <property type="entry name" value="BZIP_BASIC"/>
    <property type="match status" value="1"/>
</dbReference>
<dbReference type="CTD" id="7494"/>
<evidence type="ECO:0000256" key="5">
    <source>
        <dbReference type="ARBA" id="ARBA00023242"/>
    </source>
</evidence>
<dbReference type="InterPro" id="IPR004827">
    <property type="entry name" value="bZIP"/>
</dbReference>
<keyword evidence="4" id="KW-0804">Transcription</keyword>
<dbReference type="SMART" id="SM00338">
    <property type="entry name" value="BRLZ"/>
    <property type="match status" value="1"/>
</dbReference>
<dbReference type="PROSITE" id="PS50217">
    <property type="entry name" value="BZIP"/>
    <property type="match status" value="1"/>
</dbReference>
<dbReference type="InterPro" id="IPR052470">
    <property type="entry name" value="ER_Stress-Reg_TF"/>
</dbReference>
<name>A0A6J1PQE0_9HYME</name>
<dbReference type="GeneID" id="112454688"/>
<keyword evidence="7" id="KW-0175">Coiled coil</keyword>
<evidence type="ECO:0000256" key="2">
    <source>
        <dbReference type="ARBA" id="ARBA00023015"/>
    </source>
</evidence>
<feature type="domain" description="BZIP" evidence="9">
    <location>
        <begin position="87"/>
        <end position="150"/>
    </location>
</feature>
<keyword evidence="5" id="KW-0539">Nucleus</keyword>
<evidence type="ECO:0000256" key="7">
    <source>
        <dbReference type="SAM" id="Coils"/>
    </source>
</evidence>
<dbReference type="OrthoDB" id="20960at2759"/>
<keyword evidence="1" id="KW-0832">Ubl conjugation</keyword>
<accession>A0A6J1PQE0</accession>
<dbReference type="Pfam" id="PF07716">
    <property type="entry name" value="bZIP_2"/>
    <property type="match status" value="1"/>
</dbReference>
<dbReference type="Proteomes" id="UP000504618">
    <property type="component" value="Unplaced"/>
</dbReference>
<feature type="coiled-coil region" evidence="7">
    <location>
        <begin position="98"/>
        <end position="174"/>
    </location>
</feature>
<dbReference type="AlphaFoldDB" id="A0A6J1PQE0"/>
<gene>
    <name evidence="11" type="primary">LOC112454688</name>
</gene>
<dbReference type="InterPro" id="IPR046347">
    <property type="entry name" value="bZIP_sf"/>
</dbReference>
<evidence type="ECO:0000313" key="11">
    <source>
        <dbReference type="RefSeq" id="XP_024871972.1"/>
    </source>
</evidence>
<proteinExistence type="predicted"/>
<evidence type="ECO:0000313" key="10">
    <source>
        <dbReference type="Proteomes" id="UP000504618"/>
    </source>
</evidence>
<keyword evidence="10" id="KW-1185">Reference proteome</keyword>
<sequence length="494" mass="54690">MSSVKSVIITLPKGVPKAIPRNEPRNAVSKLNFTTSILVDKARMDGRKTAPGGQQEETCDDDVTTLLEPVDIRVRGKKRRLDHLTWEEKLQRKKLKNRVAAQTSRDRKKAKLDELEETVKTQKERNELLTQECAMLRSQNELLTSQNEWLLNENKRLRNERDAVRNTITDQQQTICSTCRTRVDGAVPSLGSAVSPNDPLPQGGTAQSASRPTRTLRATLLLKFLIYFLWKTSCSAPSKAPSNSKSWQRASYEMSAQKLKQILRDQMNNRSPLMTCRLRSIPQVSVNEAPVKKSNHPEALVGQTSENVEANRTGGSVNSTSSCLQTTSNWFLADCDTRSTTSSIKTEIKQESETASDLDTLYGTYDETTNSITIMYPGEENDGCMGIQECVQEVVSTENNVVNQITDDATHLTVPSSGVHLCYPTQFSPAYTNSMSPAMSDVDSCGVSSSAKQLDCASLSDGGYESHDSPQSHVSDALFDLWSESFSELFPTLG</sequence>
<evidence type="ECO:0000256" key="4">
    <source>
        <dbReference type="ARBA" id="ARBA00023163"/>
    </source>
</evidence>
<dbReference type="GO" id="GO:0000981">
    <property type="term" value="F:DNA-binding transcription factor activity, RNA polymerase II-specific"/>
    <property type="evidence" value="ECO:0007669"/>
    <property type="project" value="TreeGrafter"/>
</dbReference>
<evidence type="ECO:0000256" key="6">
    <source>
        <dbReference type="ARBA" id="ARBA00040165"/>
    </source>
</evidence>
<dbReference type="CDD" id="cd14691">
    <property type="entry name" value="bZIP_XBP1"/>
    <property type="match status" value="1"/>
</dbReference>
<dbReference type="SUPFAM" id="SSF57959">
    <property type="entry name" value="Leucine zipper domain"/>
    <property type="match status" value="1"/>
</dbReference>
<feature type="region of interest" description="Disordered" evidence="8">
    <location>
        <begin position="191"/>
        <end position="212"/>
    </location>
</feature>
<dbReference type="Gene3D" id="1.20.5.170">
    <property type="match status" value="1"/>
</dbReference>
<evidence type="ECO:0000256" key="8">
    <source>
        <dbReference type="SAM" id="MobiDB-lite"/>
    </source>
</evidence>
<dbReference type="GO" id="GO:0000977">
    <property type="term" value="F:RNA polymerase II transcription regulatory region sequence-specific DNA binding"/>
    <property type="evidence" value="ECO:0007669"/>
    <property type="project" value="TreeGrafter"/>
</dbReference>
<organism evidence="10 11">
    <name type="scientific">Temnothorax curvispinosus</name>
    <dbReference type="NCBI Taxonomy" id="300111"/>
    <lineage>
        <taxon>Eukaryota</taxon>
        <taxon>Metazoa</taxon>
        <taxon>Ecdysozoa</taxon>
        <taxon>Arthropoda</taxon>
        <taxon>Hexapoda</taxon>
        <taxon>Insecta</taxon>
        <taxon>Pterygota</taxon>
        <taxon>Neoptera</taxon>
        <taxon>Endopterygota</taxon>
        <taxon>Hymenoptera</taxon>
        <taxon>Apocrita</taxon>
        <taxon>Aculeata</taxon>
        <taxon>Formicoidea</taxon>
        <taxon>Formicidae</taxon>
        <taxon>Myrmicinae</taxon>
        <taxon>Temnothorax</taxon>
    </lineage>
</organism>